<organism evidence="5 6">
    <name type="scientific">Fimbriiglobus ruber</name>
    <dbReference type="NCBI Taxonomy" id="1908690"/>
    <lineage>
        <taxon>Bacteria</taxon>
        <taxon>Pseudomonadati</taxon>
        <taxon>Planctomycetota</taxon>
        <taxon>Planctomycetia</taxon>
        <taxon>Gemmatales</taxon>
        <taxon>Gemmataceae</taxon>
        <taxon>Fimbriiglobus</taxon>
    </lineage>
</organism>
<evidence type="ECO:0000256" key="3">
    <source>
        <dbReference type="SAM" id="Phobius"/>
    </source>
</evidence>
<dbReference type="Proteomes" id="UP000214646">
    <property type="component" value="Unassembled WGS sequence"/>
</dbReference>
<name>A0A225DJT0_9BACT</name>
<dbReference type="PANTHER" id="PTHR31302">
    <property type="entry name" value="TRANSMEMBRANE PROTEIN WITH METALLOPHOSPHOESTERASE DOMAIN-RELATED"/>
    <property type="match status" value="1"/>
</dbReference>
<keyword evidence="3" id="KW-1133">Transmembrane helix</keyword>
<dbReference type="PANTHER" id="PTHR31302:SF31">
    <property type="entry name" value="PHOSPHODIESTERASE YAEI"/>
    <property type="match status" value="1"/>
</dbReference>
<dbReference type="GO" id="GO:0046872">
    <property type="term" value="F:metal ion binding"/>
    <property type="evidence" value="ECO:0007669"/>
    <property type="project" value="UniProtKB-KW"/>
</dbReference>
<dbReference type="SUPFAM" id="SSF56300">
    <property type="entry name" value="Metallo-dependent phosphatases"/>
    <property type="match status" value="1"/>
</dbReference>
<accession>A0A225DJT0</accession>
<dbReference type="GO" id="GO:0016020">
    <property type="term" value="C:membrane"/>
    <property type="evidence" value="ECO:0007669"/>
    <property type="project" value="GOC"/>
</dbReference>
<keyword evidence="3" id="KW-0812">Transmembrane</keyword>
<feature type="domain" description="Calcineurin-like phosphoesterase" evidence="4">
    <location>
        <begin position="168"/>
        <end position="326"/>
    </location>
</feature>
<dbReference type="Gene3D" id="3.60.21.10">
    <property type="match status" value="1"/>
</dbReference>
<dbReference type="InterPro" id="IPR051158">
    <property type="entry name" value="Metallophosphoesterase_sf"/>
</dbReference>
<feature type="transmembrane region" description="Helical" evidence="3">
    <location>
        <begin position="80"/>
        <end position="100"/>
    </location>
</feature>
<evidence type="ECO:0000259" key="4">
    <source>
        <dbReference type="Pfam" id="PF00149"/>
    </source>
</evidence>
<sequence length="388" mass="42426">MTALELLPLAAGWVGHACIWTAVLNNLYGRPITKTFLKPWRAFTGLMILAYPVLVLPLVAATGFEGLGGAFGDGWTYASAGYAVVCLIVGVLVFPAITFARLARRRPAAVLSERSEVVDYRKELGPAVLGSGNWKWAAHLPLNDCFRVEYTDLELAVRGAPAAWDGLTILFISDTHFYGSPGRPYYDAVFDRLAAGPQPDLVILGGDYLDKDCYHEWIQPLFGRLTAAAGKFAVLGNHDDSHDATRVRKELEAAGCTVLGNGWREITLRGERCVVVGNESPWYRPEPDLSAAPADVFRLCVSHTPDNFYWGQRNKIGLMVCGHVHGGQIRLPVIGSIFVPSVYGRRFDQGVFAEGGLVMAVGRGLSGKEPLRFSCKPQVLRITLRPRA</sequence>
<keyword evidence="1" id="KW-0479">Metal-binding</keyword>
<dbReference type="InterPro" id="IPR004843">
    <property type="entry name" value="Calcineurin-like_PHP"/>
</dbReference>
<dbReference type="InterPro" id="IPR029052">
    <property type="entry name" value="Metallo-depent_PP-like"/>
</dbReference>
<reference evidence="6" key="1">
    <citation type="submission" date="2017-06" db="EMBL/GenBank/DDBJ databases">
        <title>Genome analysis of Fimbriiglobus ruber SP5, the first member of the order Planctomycetales with confirmed chitinolytic capability.</title>
        <authorList>
            <person name="Ravin N.V."/>
            <person name="Rakitin A.L."/>
            <person name="Ivanova A.A."/>
            <person name="Beletsky A.V."/>
            <person name="Kulichevskaya I.S."/>
            <person name="Mardanov A.V."/>
            <person name="Dedysh S.N."/>
        </authorList>
    </citation>
    <scope>NUCLEOTIDE SEQUENCE [LARGE SCALE GENOMIC DNA]</scope>
    <source>
        <strain evidence="6">SP5</strain>
    </source>
</reference>
<dbReference type="GO" id="GO:0008758">
    <property type="term" value="F:UDP-2,3-diacylglucosamine hydrolase activity"/>
    <property type="evidence" value="ECO:0007669"/>
    <property type="project" value="TreeGrafter"/>
</dbReference>
<evidence type="ECO:0000256" key="2">
    <source>
        <dbReference type="ARBA" id="ARBA00022801"/>
    </source>
</evidence>
<proteinExistence type="predicted"/>
<dbReference type="GO" id="GO:0009245">
    <property type="term" value="P:lipid A biosynthetic process"/>
    <property type="evidence" value="ECO:0007669"/>
    <property type="project" value="TreeGrafter"/>
</dbReference>
<evidence type="ECO:0000313" key="5">
    <source>
        <dbReference type="EMBL" id="OWK41711.1"/>
    </source>
</evidence>
<feature type="transmembrane region" description="Helical" evidence="3">
    <location>
        <begin position="6"/>
        <end position="28"/>
    </location>
</feature>
<keyword evidence="3" id="KW-0472">Membrane</keyword>
<dbReference type="EMBL" id="NIDE01000005">
    <property type="protein sequence ID" value="OWK41711.1"/>
    <property type="molecule type" value="Genomic_DNA"/>
</dbReference>
<feature type="transmembrane region" description="Helical" evidence="3">
    <location>
        <begin position="40"/>
        <end position="60"/>
    </location>
</feature>
<keyword evidence="6" id="KW-1185">Reference proteome</keyword>
<protein>
    <submittedName>
        <fullName evidence="5">Phosphoesterase</fullName>
    </submittedName>
</protein>
<dbReference type="AlphaFoldDB" id="A0A225DJT0"/>
<evidence type="ECO:0000313" key="6">
    <source>
        <dbReference type="Proteomes" id="UP000214646"/>
    </source>
</evidence>
<gene>
    <name evidence="5" type="ORF">FRUB_03789</name>
</gene>
<evidence type="ECO:0000256" key="1">
    <source>
        <dbReference type="ARBA" id="ARBA00022723"/>
    </source>
</evidence>
<dbReference type="RefSeq" id="WP_088254975.1">
    <property type="nucleotide sequence ID" value="NZ_NIDE01000005.1"/>
</dbReference>
<comment type="caution">
    <text evidence="5">The sequence shown here is derived from an EMBL/GenBank/DDBJ whole genome shotgun (WGS) entry which is preliminary data.</text>
</comment>
<dbReference type="OrthoDB" id="9780884at2"/>
<keyword evidence="2" id="KW-0378">Hydrolase</keyword>
<dbReference type="Pfam" id="PF00149">
    <property type="entry name" value="Metallophos"/>
    <property type="match status" value="1"/>
</dbReference>